<reference evidence="2 3" key="1">
    <citation type="submission" date="2024-01" db="EMBL/GenBank/DDBJ databases">
        <title>Complete genome of Cladobotryum mycophilum ATHUM6906.</title>
        <authorList>
            <person name="Christinaki A.C."/>
            <person name="Myridakis A.I."/>
            <person name="Kouvelis V.N."/>
        </authorList>
    </citation>
    <scope>NUCLEOTIDE SEQUENCE [LARGE SCALE GENOMIC DNA]</scope>
    <source>
        <strain evidence="2 3">ATHUM6906</strain>
    </source>
</reference>
<name>A0ABR0SV87_9HYPO</name>
<proteinExistence type="predicted"/>
<protein>
    <submittedName>
        <fullName evidence="2">Uncharacterized protein</fullName>
    </submittedName>
</protein>
<accession>A0ABR0SV87</accession>
<comment type="caution">
    <text evidence="2">The sequence shown here is derived from an EMBL/GenBank/DDBJ whole genome shotgun (WGS) entry which is preliminary data.</text>
</comment>
<feature type="chain" id="PRO_5047443074" evidence="1">
    <location>
        <begin position="21"/>
        <end position="85"/>
    </location>
</feature>
<evidence type="ECO:0000256" key="1">
    <source>
        <dbReference type="SAM" id="SignalP"/>
    </source>
</evidence>
<dbReference type="Proteomes" id="UP001338125">
    <property type="component" value="Unassembled WGS sequence"/>
</dbReference>
<dbReference type="EMBL" id="JAVFKD010000004">
    <property type="protein sequence ID" value="KAK5996044.1"/>
    <property type="molecule type" value="Genomic_DNA"/>
</dbReference>
<gene>
    <name evidence="2" type="ORF">PT974_04470</name>
</gene>
<feature type="signal peptide" evidence="1">
    <location>
        <begin position="1"/>
        <end position="20"/>
    </location>
</feature>
<organism evidence="2 3">
    <name type="scientific">Cladobotryum mycophilum</name>
    <dbReference type="NCBI Taxonomy" id="491253"/>
    <lineage>
        <taxon>Eukaryota</taxon>
        <taxon>Fungi</taxon>
        <taxon>Dikarya</taxon>
        <taxon>Ascomycota</taxon>
        <taxon>Pezizomycotina</taxon>
        <taxon>Sordariomycetes</taxon>
        <taxon>Hypocreomycetidae</taxon>
        <taxon>Hypocreales</taxon>
        <taxon>Hypocreaceae</taxon>
        <taxon>Cladobotryum</taxon>
    </lineage>
</organism>
<keyword evidence="3" id="KW-1185">Reference proteome</keyword>
<evidence type="ECO:0000313" key="2">
    <source>
        <dbReference type="EMBL" id="KAK5996044.1"/>
    </source>
</evidence>
<sequence length="85" mass="9332">MQFSNFAILALAAMLPISSACKCVYVQTPPKKDIEDIPLTQSCCDEKNGQFVDNDCVAHSISDNLKGFGKCCKKGHKLSDCPWPH</sequence>
<keyword evidence="1" id="KW-0732">Signal</keyword>
<evidence type="ECO:0000313" key="3">
    <source>
        <dbReference type="Proteomes" id="UP001338125"/>
    </source>
</evidence>